<dbReference type="EMBL" id="JARK01001452">
    <property type="protein sequence ID" value="EYC00363.1"/>
    <property type="molecule type" value="Genomic_DNA"/>
</dbReference>
<gene>
    <name evidence="1" type="primary">Acey_s0116.g580</name>
    <name evidence="1" type="ORF">Y032_0116g580</name>
</gene>
<keyword evidence="2" id="KW-1185">Reference proteome</keyword>
<name>A0A016TCI0_9BILA</name>
<dbReference type="Proteomes" id="UP000024635">
    <property type="component" value="Unassembled WGS sequence"/>
</dbReference>
<comment type="caution">
    <text evidence="1">The sequence shown here is derived from an EMBL/GenBank/DDBJ whole genome shotgun (WGS) entry which is preliminary data.</text>
</comment>
<organism evidence="1 2">
    <name type="scientific">Ancylostoma ceylanicum</name>
    <dbReference type="NCBI Taxonomy" id="53326"/>
    <lineage>
        <taxon>Eukaryota</taxon>
        <taxon>Metazoa</taxon>
        <taxon>Ecdysozoa</taxon>
        <taxon>Nematoda</taxon>
        <taxon>Chromadorea</taxon>
        <taxon>Rhabditida</taxon>
        <taxon>Rhabditina</taxon>
        <taxon>Rhabditomorpha</taxon>
        <taxon>Strongyloidea</taxon>
        <taxon>Ancylostomatidae</taxon>
        <taxon>Ancylostomatinae</taxon>
        <taxon>Ancylostoma</taxon>
    </lineage>
</organism>
<accession>A0A016TCI0</accession>
<reference evidence="2" key="1">
    <citation type="journal article" date="2015" name="Nat. Genet.">
        <title>The genome and transcriptome of the zoonotic hookworm Ancylostoma ceylanicum identify infection-specific gene families.</title>
        <authorList>
            <person name="Schwarz E.M."/>
            <person name="Hu Y."/>
            <person name="Antoshechkin I."/>
            <person name="Miller M.M."/>
            <person name="Sternberg P.W."/>
            <person name="Aroian R.V."/>
        </authorList>
    </citation>
    <scope>NUCLEOTIDE SEQUENCE</scope>
    <source>
        <strain evidence="2">HY135</strain>
    </source>
</reference>
<evidence type="ECO:0000313" key="2">
    <source>
        <dbReference type="Proteomes" id="UP000024635"/>
    </source>
</evidence>
<proteinExistence type="predicted"/>
<dbReference type="AlphaFoldDB" id="A0A016TCI0"/>
<sequence length="117" mass="12709">MPDNMCADLPRTTIGMLVEGYYDIPAIARRPVLCTYAGTIPNKAVAGPLVVRSLKSSTTYSSALVNICKTDMARSTATLSLRPFFTKSSCATDPTPTCYSELSYHGGPTIIPRWTRN</sequence>
<protein>
    <submittedName>
        <fullName evidence="1">Uncharacterized protein</fullName>
    </submittedName>
</protein>
<evidence type="ECO:0000313" key="1">
    <source>
        <dbReference type="EMBL" id="EYC00363.1"/>
    </source>
</evidence>